<dbReference type="Proteomes" id="UP001596505">
    <property type="component" value="Unassembled WGS sequence"/>
</dbReference>
<proteinExistence type="predicted"/>
<evidence type="ECO:0000313" key="5">
    <source>
        <dbReference type="EMBL" id="MFC7393201.1"/>
    </source>
</evidence>
<feature type="domain" description="Sporulation initiation phosphotransferase B C-terminal" evidence="4">
    <location>
        <begin position="59"/>
        <end position="173"/>
    </location>
</feature>
<dbReference type="RefSeq" id="WP_380965661.1">
    <property type="nucleotide sequence ID" value="NZ_JBHTCO010000011.1"/>
</dbReference>
<dbReference type="Pfam" id="PF14689">
    <property type="entry name" value="SPOB_a"/>
    <property type="match status" value="1"/>
</dbReference>
<keyword evidence="6" id="KW-1185">Reference proteome</keyword>
<dbReference type="InterPro" id="IPR039506">
    <property type="entry name" value="SPOB_a"/>
</dbReference>
<keyword evidence="2" id="KW-0808">Transferase</keyword>
<dbReference type="Gene3D" id="3.30.565.30">
    <property type="entry name" value="Sporulation initiation phosphotransferase B (SpoOB), C-terminal domain"/>
    <property type="match status" value="1"/>
</dbReference>
<sequence>MINETELIELLRNERHEWLNELQLIKAYLSLNRLEEIENVIERIIMKSKNEAQLSNLNIPRCAALLLTYNSYSHLLKLEFEVIGKGFKLNQYDEELTNLLMRWLDIFESYAAKTVENEVTVTLDIKETSAVLIFDFIGSLTDHRHLAEVLQTDKLHQSFHLVEQYINETEAFIELQIT</sequence>
<keyword evidence="3" id="KW-0418">Kinase</keyword>
<dbReference type="SUPFAM" id="SSF55890">
    <property type="entry name" value="Sporulation response regulatory protein Spo0B"/>
    <property type="match status" value="1"/>
</dbReference>
<evidence type="ECO:0000259" key="4">
    <source>
        <dbReference type="SMART" id="SM01317"/>
    </source>
</evidence>
<dbReference type="InterPro" id="IPR016122">
    <property type="entry name" value="SpoOB_C"/>
</dbReference>
<dbReference type="Gene3D" id="1.10.287.130">
    <property type="match status" value="1"/>
</dbReference>
<dbReference type="SMART" id="SM01317">
    <property type="entry name" value="SPOB_ab"/>
    <property type="match status" value="1"/>
</dbReference>
<dbReference type="EMBL" id="JBHTCO010000011">
    <property type="protein sequence ID" value="MFC7393201.1"/>
    <property type="molecule type" value="Genomic_DNA"/>
</dbReference>
<keyword evidence="1" id="KW-0597">Phosphoprotein</keyword>
<evidence type="ECO:0000313" key="6">
    <source>
        <dbReference type="Proteomes" id="UP001596505"/>
    </source>
</evidence>
<dbReference type="InterPro" id="IPR016120">
    <property type="entry name" value="Sig_transdc_His_kin_SpoOB"/>
</dbReference>
<dbReference type="Pfam" id="PF14682">
    <property type="entry name" value="SPOB_ab"/>
    <property type="match status" value="1"/>
</dbReference>
<dbReference type="InterPro" id="IPR037100">
    <property type="entry name" value="Spo0B_C_sf"/>
</dbReference>
<comment type="caution">
    <text evidence="5">The sequence shown here is derived from an EMBL/GenBank/DDBJ whole genome shotgun (WGS) entry which is preliminary data.</text>
</comment>
<reference evidence="6" key="1">
    <citation type="journal article" date="2019" name="Int. J. Syst. Evol. Microbiol.">
        <title>The Global Catalogue of Microorganisms (GCM) 10K type strain sequencing project: providing services to taxonomists for standard genome sequencing and annotation.</title>
        <authorList>
            <consortium name="The Broad Institute Genomics Platform"/>
            <consortium name="The Broad Institute Genome Sequencing Center for Infectious Disease"/>
            <person name="Wu L."/>
            <person name="Ma J."/>
        </authorList>
    </citation>
    <scope>NUCLEOTIDE SEQUENCE [LARGE SCALE GENOMIC DNA]</scope>
    <source>
        <strain evidence="6">CGMCC 1.16305</strain>
    </source>
</reference>
<accession>A0ABW2PY56</accession>
<gene>
    <name evidence="5" type="ORF">ACFQRG_09505</name>
</gene>
<protein>
    <submittedName>
        <fullName evidence="5">Spo0B C-terminal domain-containing protein</fullName>
    </submittedName>
</protein>
<evidence type="ECO:0000256" key="2">
    <source>
        <dbReference type="ARBA" id="ARBA00022679"/>
    </source>
</evidence>
<evidence type="ECO:0000256" key="1">
    <source>
        <dbReference type="ARBA" id="ARBA00022553"/>
    </source>
</evidence>
<evidence type="ECO:0000256" key="3">
    <source>
        <dbReference type="ARBA" id="ARBA00022777"/>
    </source>
</evidence>
<name>A0ABW2PY56_9BACL</name>
<organism evidence="5 6">
    <name type="scientific">Scopulibacillus cellulosilyticus</name>
    <dbReference type="NCBI Taxonomy" id="2665665"/>
    <lineage>
        <taxon>Bacteria</taxon>
        <taxon>Bacillati</taxon>
        <taxon>Bacillota</taxon>
        <taxon>Bacilli</taxon>
        <taxon>Bacillales</taxon>
        <taxon>Sporolactobacillaceae</taxon>
        <taxon>Scopulibacillus</taxon>
    </lineage>
</organism>